<protein>
    <submittedName>
        <fullName evidence="5">AP-1-like transcription factor</fullName>
    </submittedName>
</protein>
<keyword evidence="2" id="KW-0539">Nucleus</keyword>
<dbReference type="SUPFAM" id="SSF57959">
    <property type="entry name" value="Leucine zipper domain"/>
    <property type="match status" value="1"/>
</dbReference>
<dbReference type="HOGENOM" id="CLU_014054_0_0_1"/>
<dbReference type="InterPro" id="IPR004827">
    <property type="entry name" value="bZIP"/>
</dbReference>
<feature type="region of interest" description="Disordered" evidence="3">
    <location>
        <begin position="1"/>
        <end position="85"/>
    </location>
</feature>
<gene>
    <name evidence="5" type="ORF">GQ26_0360520</name>
</gene>
<dbReference type="SMART" id="SM00338">
    <property type="entry name" value="BRLZ"/>
    <property type="match status" value="1"/>
</dbReference>
<organism evidence="5">
    <name type="scientific">Talaromyces marneffei PM1</name>
    <dbReference type="NCBI Taxonomy" id="1077442"/>
    <lineage>
        <taxon>Eukaryota</taxon>
        <taxon>Fungi</taxon>
        <taxon>Dikarya</taxon>
        <taxon>Ascomycota</taxon>
        <taxon>Pezizomycotina</taxon>
        <taxon>Eurotiomycetes</taxon>
        <taxon>Eurotiomycetidae</taxon>
        <taxon>Eurotiales</taxon>
        <taxon>Trichocomaceae</taxon>
        <taxon>Talaromyces</taxon>
        <taxon>Talaromyces sect. Talaromyces</taxon>
    </lineage>
</organism>
<proteinExistence type="predicted"/>
<dbReference type="AlphaFoldDB" id="A0A093USQ1"/>
<feature type="compositionally biased region" description="Basic and acidic residues" evidence="3">
    <location>
        <begin position="162"/>
        <end position="173"/>
    </location>
</feature>
<dbReference type="PANTHER" id="PTHR40621:SF7">
    <property type="entry name" value="BZIP DOMAIN-CONTAINING PROTEIN"/>
    <property type="match status" value="1"/>
</dbReference>
<evidence type="ECO:0000313" key="5">
    <source>
        <dbReference type="EMBL" id="KFX43327.1"/>
    </source>
</evidence>
<feature type="domain" description="BZIP" evidence="4">
    <location>
        <begin position="60"/>
        <end position="106"/>
    </location>
</feature>
<feature type="compositionally biased region" description="Polar residues" evidence="3">
    <location>
        <begin position="24"/>
        <end position="42"/>
    </location>
</feature>
<feature type="compositionally biased region" description="Low complexity" evidence="3">
    <location>
        <begin position="1"/>
        <end position="17"/>
    </location>
</feature>
<dbReference type="GO" id="GO:0000976">
    <property type="term" value="F:transcription cis-regulatory region binding"/>
    <property type="evidence" value="ECO:0007669"/>
    <property type="project" value="InterPro"/>
</dbReference>
<dbReference type="GO" id="GO:0001228">
    <property type="term" value="F:DNA-binding transcription activator activity, RNA polymerase II-specific"/>
    <property type="evidence" value="ECO:0007669"/>
    <property type="project" value="TreeGrafter"/>
</dbReference>
<dbReference type="Pfam" id="PF10297">
    <property type="entry name" value="Hap4_Hap_bind"/>
    <property type="match status" value="1"/>
</dbReference>
<dbReference type="PROSITE" id="PS50217">
    <property type="entry name" value="BZIP"/>
    <property type="match status" value="1"/>
</dbReference>
<dbReference type="PROSITE" id="PS00036">
    <property type="entry name" value="BZIP_BASIC"/>
    <property type="match status" value="1"/>
</dbReference>
<dbReference type="InterPro" id="IPR046347">
    <property type="entry name" value="bZIP_sf"/>
</dbReference>
<accession>A0A093USQ1</accession>
<dbReference type="PANTHER" id="PTHR40621">
    <property type="entry name" value="TRANSCRIPTION FACTOR KAPC-RELATED"/>
    <property type="match status" value="1"/>
</dbReference>
<comment type="caution">
    <text evidence="5">The sequence shown here is derived from an EMBL/GenBank/DDBJ whole genome shotgun (WGS) entry which is preliminary data.</text>
</comment>
<dbReference type="eggNOG" id="ENOG502QUE5">
    <property type="taxonomic scope" value="Eukaryota"/>
</dbReference>
<feature type="region of interest" description="Disordered" evidence="3">
    <location>
        <begin position="158"/>
        <end position="180"/>
    </location>
</feature>
<evidence type="ECO:0000256" key="1">
    <source>
        <dbReference type="ARBA" id="ARBA00004123"/>
    </source>
</evidence>
<dbReference type="EMBL" id="JPOX01000036">
    <property type="protein sequence ID" value="KFX43327.1"/>
    <property type="molecule type" value="Genomic_DNA"/>
</dbReference>
<dbReference type="GO" id="GO:0090575">
    <property type="term" value="C:RNA polymerase II transcription regulator complex"/>
    <property type="evidence" value="ECO:0007669"/>
    <property type="project" value="TreeGrafter"/>
</dbReference>
<dbReference type="Pfam" id="PF00170">
    <property type="entry name" value="bZIP_1"/>
    <property type="match status" value="1"/>
</dbReference>
<evidence type="ECO:0000256" key="3">
    <source>
        <dbReference type="SAM" id="MobiDB-lite"/>
    </source>
</evidence>
<dbReference type="InterPro" id="IPR050936">
    <property type="entry name" value="AP-1-like"/>
</dbReference>
<feature type="compositionally biased region" description="Basic and acidic residues" evidence="3">
    <location>
        <begin position="76"/>
        <end position="85"/>
    </location>
</feature>
<name>A0A093USQ1_TALMA</name>
<dbReference type="InterPro" id="IPR018287">
    <property type="entry name" value="Hap4_TF_heteromerisation"/>
</dbReference>
<evidence type="ECO:0000259" key="4">
    <source>
        <dbReference type="PROSITE" id="PS50217"/>
    </source>
</evidence>
<reference evidence="5" key="1">
    <citation type="journal article" date="2014" name="PLoS Genet.">
        <title>Signature Gene Expression Reveals Novel Clues to the Molecular Mechanisms of Dimorphic Transition in Penicillium marneffei.</title>
        <authorList>
            <person name="Yang E."/>
            <person name="Wang G."/>
            <person name="Cai J."/>
            <person name="Woo P.C."/>
            <person name="Lau S.K."/>
            <person name="Yuen K.-Y."/>
            <person name="Chow W.-N."/>
            <person name="Lin X."/>
        </authorList>
    </citation>
    <scope>NUCLEOTIDE SEQUENCE [LARGE SCALE GENOMIC DNA]</scope>
    <source>
        <strain evidence="5">PM1</strain>
    </source>
</reference>
<dbReference type="Gene3D" id="1.20.5.170">
    <property type="match status" value="1"/>
</dbReference>
<comment type="subcellular location">
    <subcellularLocation>
        <location evidence="1">Nucleus</location>
    </subcellularLocation>
</comment>
<evidence type="ECO:0000256" key="2">
    <source>
        <dbReference type="ARBA" id="ARBA00023242"/>
    </source>
</evidence>
<sequence>MSAAIIPSPAIAALAPAMQPKPSSPTDTNMSPSPGFTGSLTSKEWVIPPRPKPGRKPATDTPPTKRKAQNRAAQRAFRERRAARVGELEEQIKKIEDDHDSLEQELRDQIAQLTKNLDLAQSDLSWWKDRCHSLEQELNQERSQRANVSDTVPINIRRKTNKRTDTRVTEQHPDSGNNQSDLAATGCGSCSTTHCQCIEDALQATSYSDKPDEPSAPEPAIKYDPDQMEIDFTSRFASSRTTTTTTTTAPPTETRITVSTPPAERCGFCGDGTACICAEMADQESSRHHDNIFEDNRLAPIQNYSQFTPPPSDSDAREVTLPSISQATNPCANGPGTCAQCRADPRSTLFCKTLAASRAANGGPSGGCCGGKGVDGGCCQSRPASRLSVSSNPSPLTLTCADAFTTLSRHPNFSQASDELTTWLPKLHTLPKPREPSLTDTLGSAISERPAMEVEAASVMGVLRYFDRRFASKR</sequence>